<dbReference type="PANTHER" id="PTHR13271">
    <property type="entry name" value="UNCHARACTERIZED PUTATIVE METHYLTRANSFERASE"/>
    <property type="match status" value="1"/>
</dbReference>
<gene>
    <name evidence="2" type="ORF">B9Z19DRAFT_1053617</name>
</gene>
<dbReference type="InterPro" id="IPR044429">
    <property type="entry name" value="SETD4_SET"/>
</dbReference>
<reference evidence="2 3" key="1">
    <citation type="submission" date="2017-04" db="EMBL/GenBank/DDBJ databases">
        <title>Draft genome sequence of Tuber borchii Vittad., a whitish edible truffle.</title>
        <authorList>
            <consortium name="DOE Joint Genome Institute"/>
            <person name="Murat C."/>
            <person name="Kuo A."/>
            <person name="Barry K.W."/>
            <person name="Clum A."/>
            <person name="Dockter R.B."/>
            <person name="Fauchery L."/>
            <person name="Iotti M."/>
            <person name="Kohler A."/>
            <person name="Labutti K."/>
            <person name="Lindquist E.A."/>
            <person name="Lipzen A."/>
            <person name="Ohm R.A."/>
            <person name="Wang M."/>
            <person name="Grigoriev I.V."/>
            <person name="Zambonelli A."/>
            <person name="Martin F.M."/>
        </authorList>
    </citation>
    <scope>NUCLEOTIDE SEQUENCE [LARGE SCALE GENOMIC DNA]</scope>
    <source>
        <strain evidence="2 3">Tbo3840</strain>
    </source>
</reference>
<dbReference type="OrthoDB" id="341421at2759"/>
<proteinExistence type="predicted"/>
<feature type="domain" description="SET" evidence="1">
    <location>
        <begin position="31"/>
        <end position="271"/>
    </location>
</feature>
<keyword evidence="3" id="KW-1185">Reference proteome</keyword>
<dbReference type="STRING" id="42251.A0A2T6ZJL6"/>
<dbReference type="InterPro" id="IPR046341">
    <property type="entry name" value="SET_dom_sf"/>
</dbReference>
<dbReference type="CDD" id="cd19177">
    <property type="entry name" value="SET_SETD4"/>
    <property type="match status" value="1"/>
</dbReference>
<dbReference type="InterPro" id="IPR001214">
    <property type="entry name" value="SET_dom"/>
</dbReference>
<dbReference type="PROSITE" id="PS50280">
    <property type="entry name" value="SET"/>
    <property type="match status" value="1"/>
</dbReference>
<dbReference type="Gene3D" id="3.90.1410.10">
    <property type="entry name" value="set domain protein methyltransferase, domain 1"/>
    <property type="match status" value="1"/>
</dbReference>
<dbReference type="GO" id="GO:0016279">
    <property type="term" value="F:protein-lysine N-methyltransferase activity"/>
    <property type="evidence" value="ECO:0007669"/>
    <property type="project" value="InterPro"/>
</dbReference>
<sequence>MADRKTAPTPATTGTHALFTIWARKHGIEFPKLIPAYLPPAGLGIISTEEITGPDGAHGQTKTISPTGEEVIAFTPNALLLTRENLERFSPGCRLGPLLRRKKDDGGLSSHAVFAAAIAREMRRIAEGHENMWREWIDVWPRAKEFRGCMPLMWSVEESDLLPPSTKRLLDEQREKFKRDFKMVEQKGFEFTKQEYMWAWIIVNTRTLFYKPAHPTYNELPREDCMALCPFIDYFNHSDDGCKVQLTPTGFTVTPTKPNYPPNTQLFVTYGCHSNDFLLVEYGFNLPLEKNKWDEVSITSNLLPLLSEEHKRVLYREGFLGKYAFDKEAFCFRTQAAVRLMLIEHPELDANWRKLEVWKNFLAGHDDGERERYAVEERLLGFLDGLEGEGRRALFEVGKLQRQSVKGVIEMRWTQILGMVNDVRTKMVGENGEGRGRGYVR</sequence>
<dbReference type="SUPFAM" id="SSF82199">
    <property type="entry name" value="SET domain"/>
    <property type="match status" value="1"/>
</dbReference>
<dbReference type="AlphaFoldDB" id="A0A2T6ZJL6"/>
<comment type="caution">
    <text evidence="2">The sequence shown here is derived from an EMBL/GenBank/DDBJ whole genome shotgun (WGS) entry which is preliminary data.</text>
</comment>
<dbReference type="EMBL" id="NESQ01000219">
    <property type="protein sequence ID" value="PUU75673.1"/>
    <property type="molecule type" value="Genomic_DNA"/>
</dbReference>
<evidence type="ECO:0000313" key="2">
    <source>
        <dbReference type="EMBL" id="PUU75673.1"/>
    </source>
</evidence>
<evidence type="ECO:0000313" key="3">
    <source>
        <dbReference type="Proteomes" id="UP000244722"/>
    </source>
</evidence>
<name>A0A2T6ZJL6_TUBBO</name>
<dbReference type="Proteomes" id="UP000244722">
    <property type="component" value="Unassembled WGS sequence"/>
</dbReference>
<dbReference type="InterPro" id="IPR050600">
    <property type="entry name" value="SETD3_SETD6_MTase"/>
</dbReference>
<organism evidence="2 3">
    <name type="scientific">Tuber borchii</name>
    <name type="common">White truffle</name>
    <dbReference type="NCBI Taxonomy" id="42251"/>
    <lineage>
        <taxon>Eukaryota</taxon>
        <taxon>Fungi</taxon>
        <taxon>Dikarya</taxon>
        <taxon>Ascomycota</taxon>
        <taxon>Pezizomycotina</taxon>
        <taxon>Pezizomycetes</taxon>
        <taxon>Pezizales</taxon>
        <taxon>Tuberaceae</taxon>
        <taxon>Tuber</taxon>
    </lineage>
</organism>
<protein>
    <recommendedName>
        <fullName evidence="1">SET domain-containing protein</fullName>
    </recommendedName>
</protein>
<accession>A0A2T6ZJL6</accession>
<dbReference type="PANTHER" id="PTHR13271:SF137">
    <property type="entry name" value="SET DOMAIN-CONTAINING PROTEIN"/>
    <property type="match status" value="1"/>
</dbReference>
<evidence type="ECO:0000259" key="1">
    <source>
        <dbReference type="PROSITE" id="PS50280"/>
    </source>
</evidence>